<evidence type="ECO:0000259" key="2">
    <source>
        <dbReference type="Pfam" id="PF00078"/>
    </source>
</evidence>
<dbReference type="Gene3D" id="3.10.10.10">
    <property type="entry name" value="HIV Type 1 Reverse Transcriptase, subunit A, domain 1"/>
    <property type="match status" value="1"/>
</dbReference>
<feature type="coiled-coil region" evidence="1">
    <location>
        <begin position="21"/>
        <end position="52"/>
    </location>
</feature>
<name>A0A6L2M6B9_TANCI</name>
<dbReference type="CDD" id="cd01647">
    <property type="entry name" value="RT_LTR"/>
    <property type="match status" value="1"/>
</dbReference>
<gene>
    <name evidence="3" type="ORF">Tci_041158</name>
</gene>
<protein>
    <submittedName>
        <fullName evidence="3">Reverse transcriptase</fullName>
    </submittedName>
</protein>
<dbReference type="PANTHER" id="PTHR24559:SF427">
    <property type="entry name" value="RNA-DIRECTED DNA POLYMERASE"/>
    <property type="match status" value="1"/>
</dbReference>
<accession>A0A6L2M6B9</accession>
<dbReference type="Pfam" id="PF00078">
    <property type="entry name" value="RVT_1"/>
    <property type="match status" value="1"/>
</dbReference>
<dbReference type="CDD" id="cd00303">
    <property type="entry name" value="retropepsin_like"/>
    <property type="match status" value="1"/>
</dbReference>
<keyword evidence="3" id="KW-0548">Nucleotidyltransferase</keyword>
<evidence type="ECO:0000256" key="1">
    <source>
        <dbReference type="SAM" id="Coils"/>
    </source>
</evidence>
<dbReference type="InterPro" id="IPR043502">
    <property type="entry name" value="DNA/RNA_pol_sf"/>
</dbReference>
<dbReference type="InterPro" id="IPR043128">
    <property type="entry name" value="Rev_trsase/Diguanyl_cyclase"/>
</dbReference>
<dbReference type="InterPro" id="IPR000477">
    <property type="entry name" value="RT_dom"/>
</dbReference>
<dbReference type="GO" id="GO:0003964">
    <property type="term" value="F:RNA-directed DNA polymerase activity"/>
    <property type="evidence" value="ECO:0007669"/>
    <property type="project" value="UniProtKB-KW"/>
</dbReference>
<dbReference type="PANTHER" id="PTHR24559">
    <property type="entry name" value="TRANSPOSON TY3-I GAG-POL POLYPROTEIN"/>
    <property type="match status" value="1"/>
</dbReference>
<feature type="domain" description="Reverse transcriptase" evidence="2">
    <location>
        <begin position="338"/>
        <end position="419"/>
    </location>
</feature>
<organism evidence="3">
    <name type="scientific">Tanacetum cinerariifolium</name>
    <name type="common">Dalmatian daisy</name>
    <name type="synonym">Chrysanthemum cinerariifolium</name>
    <dbReference type="NCBI Taxonomy" id="118510"/>
    <lineage>
        <taxon>Eukaryota</taxon>
        <taxon>Viridiplantae</taxon>
        <taxon>Streptophyta</taxon>
        <taxon>Embryophyta</taxon>
        <taxon>Tracheophyta</taxon>
        <taxon>Spermatophyta</taxon>
        <taxon>Magnoliopsida</taxon>
        <taxon>eudicotyledons</taxon>
        <taxon>Gunneridae</taxon>
        <taxon>Pentapetalae</taxon>
        <taxon>asterids</taxon>
        <taxon>campanulids</taxon>
        <taxon>Asterales</taxon>
        <taxon>Asteraceae</taxon>
        <taxon>Asteroideae</taxon>
        <taxon>Anthemideae</taxon>
        <taxon>Anthemidinae</taxon>
        <taxon>Tanacetum</taxon>
    </lineage>
</organism>
<dbReference type="Pfam" id="PF08284">
    <property type="entry name" value="RVP_2"/>
    <property type="match status" value="1"/>
</dbReference>
<proteinExistence type="predicted"/>
<reference evidence="3" key="1">
    <citation type="journal article" date="2019" name="Sci. Rep.">
        <title>Draft genome of Tanacetum cinerariifolium, the natural source of mosquito coil.</title>
        <authorList>
            <person name="Yamashiro T."/>
            <person name="Shiraishi A."/>
            <person name="Satake H."/>
            <person name="Nakayama K."/>
        </authorList>
    </citation>
    <scope>NUCLEOTIDE SEQUENCE</scope>
</reference>
<sequence length="465" mass="53386">MTHQRLEEHEEVIQGMYQHLLEMLVMRFEELKKEQKALKDRAETEITNLCERVMSLEIIDLKAVKQLIRQRVAKALVAREANLNNGNENRNEAENCNEVNGGLGGVTLVAKACTYKGFLRCQPRNFEGTEWVTIGINEAYGMSWDDLIKLKIMVYCPRNEIQKLENNIQGNVTSSKPTQLQDAIKMASSLMGQKVCAYAAKNAENKRKWENNPRDNRVQQPPFKRQNVARAYTVRANEKKAYAVTLPYCNKYVGCAIELADRRVIGSDTIIKGCMLYFIDHPFNIDLMLVELGNFNVIIGMDWLSKYHAISICDEKHVRIPYGNKLLTIQGYGSNDGSNSRMCIDYRELNKLTVKNHYPLLMVDDLFDQLQGSSVYSKIDLRSGYHQLIVREDDIPKTVVKTRYGHYKFQVMPFGLTNASEKELNTRQCRWLELLSDFDYEIRYHPGKANVVANATTSLSLNDDN</sequence>
<keyword evidence="3" id="KW-0808">Transferase</keyword>
<dbReference type="InterPro" id="IPR053134">
    <property type="entry name" value="RNA-dir_DNA_polymerase"/>
</dbReference>
<comment type="caution">
    <text evidence="3">The sequence shown here is derived from an EMBL/GenBank/DDBJ whole genome shotgun (WGS) entry which is preliminary data.</text>
</comment>
<dbReference type="AlphaFoldDB" id="A0A6L2M6B9"/>
<dbReference type="SUPFAM" id="SSF56672">
    <property type="entry name" value="DNA/RNA polymerases"/>
    <property type="match status" value="1"/>
</dbReference>
<dbReference type="EMBL" id="BKCJ010005887">
    <property type="protein sequence ID" value="GEU69180.1"/>
    <property type="molecule type" value="Genomic_DNA"/>
</dbReference>
<keyword evidence="1" id="KW-0175">Coiled coil</keyword>
<evidence type="ECO:0000313" key="3">
    <source>
        <dbReference type="EMBL" id="GEU69180.1"/>
    </source>
</evidence>
<keyword evidence="3" id="KW-0695">RNA-directed DNA polymerase</keyword>
<dbReference type="Gene3D" id="3.30.70.270">
    <property type="match status" value="1"/>
</dbReference>